<dbReference type="GO" id="GO:0003954">
    <property type="term" value="F:NADH dehydrogenase activity"/>
    <property type="evidence" value="ECO:0007669"/>
    <property type="project" value="TreeGrafter"/>
</dbReference>
<protein>
    <recommendedName>
        <fullName evidence="5">NADH-ubiquinone oxidoreductase chain 5</fullName>
        <ecNumber evidence="5">7.1.1.2</ecNumber>
    </recommendedName>
</protein>
<keyword evidence="5" id="KW-0520">NAD</keyword>
<evidence type="ECO:0000313" key="8">
    <source>
        <dbReference type="EMBL" id="ABX45229.1"/>
    </source>
</evidence>
<dbReference type="KEGG" id="dfa:Difao_mp45"/>
<dbReference type="GeneID" id="6276298"/>
<feature type="transmembrane region" description="Helical" evidence="5">
    <location>
        <begin position="519"/>
        <end position="538"/>
    </location>
</feature>
<dbReference type="AlphaFoldDB" id="B2XXA7"/>
<feature type="domain" description="NADH:quinone oxidoreductase/Mrp antiporter transmembrane" evidence="6">
    <location>
        <begin position="130"/>
        <end position="423"/>
    </location>
</feature>
<feature type="transmembrane region" description="Helical" evidence="5">
    <location>
        <begin position="311"/>
        <end position="331"/>
    </location>
</feature>
<keyword evidence="2 5" id="KW-0812">Transmembrane</keyword>
<feature type="transmembrane region" description="Helical" evidence="5">
    <location>
        <begin position="594"/>
        <end position="613"/>
    </location>
</feature>
<feature type="transmembrane region" description="Helical" evidence="5">
    <location>
        <begin position="6"/>
        <end position="24"/>
    </location>
</feature>
<organism evidence="8">
    <name type="scientific">Cavenderia fasciculata</name>
    <name type="common">Slime mold</name>
    <name type="synonym">Dictyostelium fasciculatum</name>
    <dbReference type="NCBI Taxonomy" id="261658"/>
    <lineage>
        <taxon>Eukaryota</taxon>
        <taxon>Amoebozoa</taxon>
        <taxon>Evosea</taxon>
        <taxon>Eumycetozoa</taxon>
        <taxon>Dictyostelia</taxon>
        <taxon>Acytosteliales</taxon>
        <taxon>Cavenderiaceae</taxon>
        <taxon>Cavenderia</taxon>
    </lineage>
</organism>
<feature type="transmembrane region" description="Helical" evidence="5">
    <location>
        <begin position="417"/>
        <end position="440"/>
    </location>
</feature>
<feature type="transmembrane region" description="Helical" evidence="5">
    <location>
        <begin position="564"/>
        <end position="582"/>
    </location>
</feature>
<evidence type="ECO:0000256" key="3">
    <source>
        <dbReference type="ARBA" id="ARBA00022989"/>
    </source>
</evidence>
<keyword evidence="5" id="KW-0813">Transport</keyword>
<keyword evidence="4 5" id="KW-0472">Membrane</keyword>
<dbReference type="Pfam" id="PF00662">
    <property type="entry name" value="Proton_antipo_N"/>
    <property type="match status" value="1"/>
</dbReference>
<feature type="transmembrane region" description="Helical" evidence="5">
    <location>
        <begin position="31"/>
        <end position="57"/>
    </location>
</feature>
<geneLocation type="mitochondrion" evidence="8"/>
<dbReference type="PANTHER" id="PTHR42829:SF2">
    <property type="entry name" value="NADH-UBIQUINONE OXIDOREDUCTASE CHAIN 5"/>
    <property type="match status" value="1"/>
</dbReference>
<feature type="transmembrane region" description="Helical" evidence="5">
    <location>
        <begin position="176"/>
        <end position="201"/>
    </location>
</feature>
<keyword evidence="5 8" id="KW-0496">Mitochondrion</keyword>
<dbReference type="NCBIfam" id="TIGR01974">
    <property type="entry name" value="NDH_I_L"/>
    <property type="match status" value="1"/>
</dbReference>
<dbReference type="InterPro" id="IPR001750">
    <property type="entry name" value="ND/Mrp_TM"/>
</dbReference>
<name>B2XXA7_CACFS</name>
<evidence type="ECO:0000256" key="1">
    <source>
        <dbReference type="ARBA" id="ARBA00004141"/>
    </source>
</evidence>
<dbReference type="InterPro" id="IPR001516">
    <property type="entry name" value="Proton_antipo_N"/>
</dbReference>
<keyword evidence="5" id="KW-0830">Ubiquinone</keyword>
<evidence type="ECO:0000259" key="6">
    <source>
        <dbReference type="Pfam" id="PF00361"/>
    </source>
</evidence>
<feature type="domain" description="NADH-Ubiquinone oxidoreductase (complex I) chain 5 N-terminal" evidence="7">
    <location>
        <begin position="64"/>
        <end position="114"/>
    </location>
</feature>
<dbReference type="EMBL" id="EU275727">
    <property type="protein sequence ID" value="ABX45229.1"/>
    <property type="molecule type" value="Genomic_DNA"/>
</dbReference>
<comment type="catalytic activity">
    <reaction evidence="5">
        <text>a ubiquinone + NADH + 5 H(+)(in) = a ubiquinol + NAD(+) + 4 H(+)(out)</text>
        <dbReference type="Rhea" id="RHEA:29091"/>
        <dbReference type="Rhea" id="RHEA-COMP:9565"/>
        <dbReference type="Rhea" id="RHEA-COMP:9566"/>
        <dbReference type="ChEBI" id="CHEBI:15378"/>
        <dbReference type="ChEBI" id="CHEBI:16389"/>
        <dbReference type="ChEBI" id="CHEBI:17976"/>
        <dbReference type="ChEBI" id="CHEBI:57540"/>
        <dbReference type="ChEBI" id="CHEBI:57945"/>
        <dbReference type="EC" id="7.1.1.2"/>
    </reaction>
</comment>
<dbReference type="GO" id="GO:0016020">
    <property type="term" value="C:membrane"/>
    <property type="evidence" value="ECO:0007669"/>
    <property type="project" value="UniProtKB-SubCell"/>
</dbReference>
<dbReference type="Pfam" id="PF00361">
    <property type="entry name" value="Proton_antipo_M"/>
    <property type="match status" value="1"/>
</dbReference>
<feature type="transmembrane region" description="Helical" evidence="5">
    <location>
        <begin position="650"/>
        <end position="668"/>
    </location>
</feature>
<feature type="transmembrane region" description="Helical" evidence="5">
    <location>
        <begin position="343"/>
        <end position="360"/>
    </location>
</feature>
<evidence type="ECO:0000256" key="5">
    <source>
        <dbReference type="RuleBase" id="RU003404"/>
    </source>
</evidence>
<accession>B2XXA7</accession>
<dbReference type="NCBIfam" id="NF005141">
    <property type="entry name" value="PRK06590.1"/>
    <property type="match status" value="1"/>
</dbReference>
<gene>
    <name evidence="8" type="primary">nad5</name>
</gene>
<comment type="subcellular location">
    <subcellularLocation>
        <location evidence="1">Membrane</location>
        <topology evidence="1">Multi-pass membrane protein</topology>
    </subcellularLocation>
</comment>
<feature type="transmembrane region" description="Helical" evidence="5">
    <location>
        <begin position="461"/>
        <end position="481"/>
    </location>
</feature>
<dbReference type="PRINTS" id="PR01435">
    <property type="entry name" value="NPOXDRDTASE5"/>
</dbReference>
<feature type="transmembrane region" description="Helical" evidence="5">
    <location>
        <begin position="372"/>
        <end position="397"/>
    </location>
</feature>
<sequence>MYILSMVLPLVSSVITGLFGHKLGAYSSIRLAIACMISTAMCSLYICYEIVFCNSVIHFKLGEWISSGFLDLRYGLLFDSLSSIMLVVITFISCMVHIYSVGYMSEDPHKTRFFAYLSLFTFFMMVLVVADNVIQFFLGWEGVGIMSYLLINFWYTRLQANKAALKAVFLNRFGDFGVFIAILLIYLTFNSFDFAVIFSVVPFMIDYSFIILGYDVNVITLISIFLTIGVIGKSAQLGLHMWLPDAMEGPTPVSALLHAATMVTAGVFLLLRFSLLMSYSISILNILTIIGALTTLFATSIGFVQNDIKRVIAYSTCAQLGYMIFSCGMLNYSASLYHLTTHAFFKALLFLSAGSVIHSLSDEQDMRKMGGLVNLLPLTYQCMLIGTLALTGFPFLSGYYSKDIILETSYAAYYWEGFFASIIGYVAAFGTTFYSFRLLFLTFFNKPRTSESIMKKVHDAPTWMMVPLIILSVCSIFIGYLTKDLFVGLGTNVWKNAFFTYPYNNLILESEVIQRELKFIPLLAFSYGVIIPIIYYFYEMNKDMYFVNFNEFYKQTYGFFMKKWYFDYIVRFLYVVPFFYLSNEIMNRNFDKGLWEKIGVTGLANIINNIILDIKLNNTDTISKFLFYIIQIVILLGWSFMISWDIDSEIIVIIFIYFFFTVYLKSYIKK</sequence>
<feature type="transmembrane region" description="Helical" evidence="5">
    <location>
        <begin position="625"/>
        <end position="644"/>
    </location>
</feature>
<reference evidence="8" key="1">
    <citation type="journal article" date="2008" name="Mol. Biol. Evol.">
        <title>Mitochondrial genome evolution in the social amoebae.</title>
        <authorList>
            <person name="Heidel A.J."/>
            <person name="Gloeckner G."/>
        </authorList>
    </citation>
    <scope>NUCLEOTIDE SEQUENCE</scope>
    <source>
        <strain evidence="8">SH3</strain>
    </source>
</reference>
<feature type="transmembrane region" description="Helical" evidence="5">
    <location>
        <begin position="207"/>
        <end position="232"/>
    </location>
</feature>
<evidence type="ECO:0000256" key="2">
    <source>
        <dbReference type="ARBA" id="ARBA00022692"/>
    </source>
</evidence>
<dbReference type="PRINTS" id="PR01434">
    <property type="entry name" value="NADHDHGNASE5"/>
</dbReference>
<proteinExistence type="inferred from homology"/>
<dbReference type="GO" id="GO:0042773">
    <property type="term" value="P:ATP synthesis coupled electron transport"/>
    <property type="evidence" value="ECO:0007669"/>
    <property type="project" value="InterPro"/>
</dbReference>
<dbReference type="InterPro" id="IPR003945">
    <property type="entry name" value="NU5C-like"/>
</dbReference>
<feature type="transmembrane region" description="Helical" evidence="5">
    <location>
        <begin position="281"/>
        <end position="304"/>
    </location>
</feature>
<evidence type="ECO:0000256" key="4">
    <source>
        <dbReference type="ARBA" id="ARBA00023136"/>
    </source>
</evidence>
<feature type="transmembrane region" description="Helical" evidence="5">
    <location>
        <begin position="113"/>
        <end position="130"/>
    </location>
</feature>
<keyword evidence="3 5" id="KW-1133">Transmembrane helix</keyword>
<dbReference type="PANTHER" id="PTHR42829">
    <property type="entry name" value="NADH-UBIQUINONE OXIDOREDUCTASE CHAIN 5"/>
    <property type="match status" value="1"/>
</dbReference>
<dbReference type="GO" id="GO:0008137">
    <property type="term" value="F:NADH dehydrogenase (ubiquinone) activity"/>
    <property type="evidence" value="ECO:0007669"/>
    <property type="project" value="UniProtKB-EC"/>
</dbReference>
<dbReference type="GO" id="GO:0015990">
    <property type="term" value="P:electron transport coupled proton transport"/>
    <property type="evidence" value="ECO:0007669"/>
    <property type="project" value="TreeGrafter"/>
</dbReference>
<feature type="transmembrane region" description="Helical" evidence="5">
    <location>
        <begin position="77"/>
        <end position="101"/>
    </location>
</feature>
<evidence type="ECO:0000259" key="7">
    <source>
        <dbReference type="Pfam" id="PF00662"/>
    </source>
</evidence>
<dbReference type="EC" id="7.1.1.2" evidence="5"/>
<comment type="similarity">
    <text evidence="5">Belongs to the complex I subunit 5 family.</text>
</comment>
<feature type="transmembrane region" description="Helical" evidence="5">
    <location>
        <begin position="136"/>
        <end position="155"/>
    </location>
</feature>
<dbReference type="RefSeq" id="YP_001876555.1">
    <property type="nucleotide sequence ID" value="NC_010653.1"/>
</dbReference>
<comment type="function">
    <text evidence="5">Core subunit of the mitochondrial membrane respiratory chain NADH dehydrogenase (Complex I) which catalyzes electron transfer from NADH through the respiratory chain, using ubiquinone as an electron acceptor. Essential for the catalytic activity and assembly of complex I.</text>
</comment>
<dbReference type="InterPro" id="IPR018393">
    <property type="entry name" value="NADHpl_OxRdtase_5_subgr"/>
</dbReference>
<feature type="transmembrane region" description="Helical" evidence="5">
    <location>
        <begin position="253"/>
        <end position="275"/>
    </location>
</feature>